<protein>
    <submittedName>
        <fullName evidence="2">Uncharacterized protein</fullName>
    </submittedName>
</protein>
<sequence length="104" mass="11882">MSLDHLIHSLLLMRCLSFKPMKMSIDISYKMPAKREEKPKRKTPKNKAPAKKLVVKAKQRRTCSSCSCSECCMYSTRCSSCAANDSTSSQFFRQCISYGFRLPD</sequence>
<dbReference type="AlphaFoldDB" id="A0A1Y1L0U8"/>
<feature type="compositionally biased region" description="Basic residues" evidence="1">
    <location>
        <begin position="40"/>
        <end position="51"/>
    </location>
</feature>
<evidence type="ECO:0000256" key="1">
    <source>
        <dbReference type="SAM" id="MobiDB-lite"/>
    </source>
</evidence>
<name>A0A1Y1L0U8_PHOPY</name>
<feature type="region of interest" description="Disordered" evidence="1">
    <location>
        <begin position="31"/>
        <end position="51"/>
    </location>
</feature>
<accession>A0A1Y1L0U8</accession>
<evidence type="ECO:0000313" key="2">
    <source>
        <dbReference type="EMBL" id="JAV66401.1"/>
    </source>
</evidence>
<proteinExistence type="predicted"/>
<dbReference type="EMBL" id="GEZM01070301">
    <property type="protein sequence ID" value="JAV66401.1"/>
    <property type="molecule type" value="Transcribed_RNA"/>
</dbReference>
<reference evidence="2" key="1">
    <citation type="journal article" date="2016" name="Sci. Rep.">
        <title>Molecular characterization of firefly nuptial gifts: a multi-omics approach sheds light on postcopulatory sexual selection.</title>
        <authorList>
            <person name="Al-Wathiqui N."/>
            <person name="Fallon T.R."/>
            <person name="South A."/>
            <person name="Weng J.K."/>
            <person name="Lewis S.M."/>
        </authorList>
    </citation>
    <scope>NUCLEOTIDE SEQUENCE</scope>
</reference>
<organism evidence="2">
    <name type="scientific">Photinus pyralis</name>
    <name type="common">Common eastern firefly</name>
    <name type="synonym">Lampyris pyralis</name>
    <dbReference type="NCBI Taxonomy" id="7054"/>
    <lineage>
        <taxon>Eukaryota</taxon>
        <taxon>Metazoa</taxon>
        <taxon>Ecdysozoa</taxon>
        <taxon>Arthropoda</taxon>
        <taxon>Hexapoda</taxon>
        <taxon>Insecta</taxon>
        <taxon>Pterygota</taxon>
        <taxon>Neoptera</taxon>
        <taxon>Endopterygota</taxon>
        <taxon>Coleoptera</taxon>
        <taxon>Polyphaga</taxon>
        <taxon>Elateriformia</taxon>
        <taxon>Elateroidea</taxon>
        <taxon>Lampyridae</taxon>
        <taxon>Lampyrinae</taxon>
        <taxon>Photinus</taxon>
    </lineage>
</organism>